<feature type="transmembrane region" description="Helical" evidence="6">
    <location>
        <begin position="124"/>
        <end position="144"/>
    </location>
</feature>
<evidence type="ECO:0000256" key="6">
    <source>
        <dbReference type="SAM" id="Phobius"/>
    </source>
</evidence>
<feature type="transmembrane region" description="Helical" evidence="6">
    <location>
        <begin position="97"/>
        <end position="118"/>
    </location>
</feature>
<dbReference type="InterPro" id="IPR050189">
    <property type="entry name" value="MFS_Efflux_Transporters"/>
</dbReference>
<keyword evidence="4 6" id="KW-1133">Transmembrane helix</keyword>
<comment type="subcellular location">
    <subcellularLocation>
        <location evidence="1">Cell membrane</location>
        <topology evidence="1">Multi-pass membrane protein</topology>
    </subcellularLocation>
</comment>
<dbReference type="PANTHER" id="PTHR43124">
    <property type="entry name" value="PURINE EFFLUX PUMP PBUE"/>
    <property type="match status" value="1"/>
</dbReference>
<feature type="transmembrane region" description="Helical" evidence="6">
    <location>
        <begin position="357"/>
        <end position="379"/>
    </location>
</feature>
<feature type="transmembrane region" description="Helical" evidence="6">
    <location>
        <begin position="226"/>
        <end position="250"/>
    </location>
</feature>
<feature type="transmembrane region" description="Helical" evidence="6">
    <location>
        <begin position="31"/>
        <end position="52"/>
    </location>
</feature>
<dbReference type="InterPro" id="IPR036259">
    <property type="entry name" value="MFS_trans_sf"/>
</dbReference>
<feature type="transmembrane region" description="Helical" evidence="6">
    <location>
        <begin position="187"/>
        <end position="205"/>
    </location>
</feature>
<feature type="transmembrane region" description="Helical" evidence="6">
    <location>
        <begin position="156"/>
        <end position="181"/>
    </location>
</feature>
<sequence length="413" mass="43025">MLPTTDVADTVPPAGNADVSAAKGFGSEAPALAALSIASFAIGVGEFGIMGLLPGVADDLGVTIPQAGLLVTGYALGVVFGGPLLAGLTSRMERRRLLLWMVVIFILGNLACALAPGYGLLMAARVFTALAHATFFGIGAVLAADISPPGRQAQAISLMFVGMTLANVMGVPLGTFIGQAYGWRATFWAVTGLSILSGIALYVFLPRSYPLAGIAFRDEIRALTRVQVLLAMLLSVLASVAFFSVFTYIAPMLEQVTGLAPASVPYVLLVFGVGLTIGNVLGGRLADWKMMPAIIGLFVAMVVVMIALYPAMTNAPVMIGVMFLWGIVVFGLVAPIQMRIVSRAVGARNLASTFNQSAFNLGNAIGAWFGGALITLGLSYRDLPLGALVMAVLGVCVALLSGWLDRRSRQLQA</sequence>
<evidence type="ECO:0000256" key="4">
    <source>
        <dbReference type="ARBA" id="ARBA00022989"/>
    </source>
</evidence>
<evidence type="ECO:0000256" key="1">
    <source>
        <dbReference type="ARBA" id="ARBA00004651"/>
    </source>
</evidence>
<name>A0A0P0YVG2_9HYPH</name>
<dbReference type="Gene3D" id="1.20.1250.20">
    <property type="entry name" value="MFS general substrate transporter like domains"/>
    <property type="match status" value="2"/>
</dbReference>
<dbReference type="GO" id="GO:0022857">
    <property type="term" value="F:transmembrane transporter activity"/>
    <property type="evidence" value="ECO:0007669"/>
    <property type="project" value="InterPro"/>
</dbReference>
<evidence type="ECO:0000313" key="8">
    <source>
        <dbReference type="EMBL" id="BAT25334.1"/>
    </source>
</evidence>
<dbReference type="SUPFAM" id="SSF103473">
    <property type="entry name" value="MFS general substrate transporter"/>
    <property type="match status" value="1"/>
</dbReference>
<keyword evidence="2" id="KW-1003">Cell membrane</keyword>
<dbReference type="EMBL" id="LC066369">
    <property type="protein sequence ID" value="BAT25334.1"/>
    <property type="molecule type" value="Genomic_DNA"/>
</dbReference>
<dbReference type="CDD" id="cd17324">
    <property type="entry name" value="MFS_NepI_like"/>
    <property type="match status" value="1"/>
</dbReference>
<feature type="transmembrane region" description="Helical" evidence="6">
    <location>
        <begin position="293"/>
        <end position="311"/>
    </location>
</feature>
<evidence type="ECO:0000256" key="2">
    <source>
        <dbReference type="ARBA" id="ARBA00022475"/>
    </source>
</evidence>
<proteinExistence type="predicted"/>
<dbReference type="Pfam" id="PF07690">
    <property type="entry name" value="MFS_1"/>
    <property type="match status" value="1"/>
</dbReference>
<organism evidence="8">
    <name type="scientific">Aureimonas altamirensis</name>
    <dbReference type="NCBI Taxonomy" id="370622"/>
    <lineage>
        <taxon>Bacteria</taxon>
        <taxon>Pseudomonadati</taxon>
        <taxon>Pseudomonadota</taxon>
        <taxon>Alphaproteobacteria</taxon>
        <taxon>Hyphomicrobiales</taxon>
        <taxon>Aurantimonadaceae</taxon>
        <taxon>Aureimonas</taxon>
    </lineage>
</organism>
<evidence type="ECO:0000256" key="3">
    <source>
        <dbReference type="ARBA" id="ARBA00022692"/>
    </source>
</evidence>
<dbReference type="GO" id="GO:0005886">
    <property type="term" value="C:plasma membrane"/>
    <property type="evidence" value="ECO:0007669"/>
    <property type="project" value="UniProtKB-SubCell"/>
</dbReference>
<keyword evidence="3 6" id="KW-0812">Transmembrane</keyword>
<evidence type="ECO:0000256" key="5">
    <source>
        <dbReference type="ARBA" id="ARBA00023136"/>
    </source>
</evidence>
<dbReference type="RefSeq" id="WP_082647029.1">
    <property type="nucleotide sequence ID" value="NZ_BBWQ01000025.1"/>
</dbReference>
<dbReference type="AlphaFoldDB" id="A0A0P0YVG2"/>
<evidence type="ECO:0000259" key="7">
    <source>
        <dbReference type="PROSITE" id="PS50850"/>
    </source>
</evidence>
<dbReference type="InterPro" id="IPR011701">
    <property type="entry name" value="MFS"/>
</dbReference>
<dbReference type="InterPro" id="IPR020846">
    <property type="entry name" value="MFS_dom"/>
</dbReference>
<accession>A0A0P0YVG2</accession>
<protein>
    <submittedName>
        <fullName evidence="8">Major facilitator superfamily protein</fullName>
    </submittedName>
</protein>
<feature type="transmembrane region" description="Helical" evidence="6">
    <location>
        <begin position="317"/>
        <end position="336"/>
    </location>
</feature>
<reference evidence="8" key="1">
    <citation type="journal article" date="2015" name="Proc. Natl. Acad. Sci. U.S.A.">
        <title>Bacterial clade with the ribosomal RNA operon on a small plasmid rather than the chromosome.</title>
        <authorList>
            <person name="Anda M."/>
            <person name="Ohtsubo Y."/>
            <person name="Okubo T."/>
            <person name="Sugawara M."/>
            <person name="Nagata Y."/>
            <person name="Tsuda M."/>
            <person name="Minamisawa K."/>
            <person name="Mitsui H."/>
        </authorList>
    </citation>
    <scope>NUCLEOTIDE SEQUENCE</scope>
    <source>
        <strain evidence="8">DSM 21988</strain>
    </source>
</reference>
<feature type="transmembrane region" description="Helical" evidence="6">
    <location>
        <begin position="262"/>
        <end position="281"/>
    </location>
</feature>
<feature type="transmembrane region" description="Helical" evidence="6">
    <location>
        <begin position="64"/>
        <end position="85"/>
    </location>
</feature>
<dbReference type="PANTHER" id="PTHR43124:SF8">
    <property type="entry name" value="INNER MEMBRANE TRANSPORT PROTEIN YDHP"/>
    <property type="match status" value="1"/>
</dbReference>
<feature type="transmembrane region" description="Helical" evidence="6">
    <location>
        <begin position="385"/>
        <end position="404"/>
    </location>
</feature>
<feature type="domain" description="Major facilitator superfamily (MFS) profile" evidence="7">
    <location>
        <begin position="31"/>
        <end position="409"/>
    </location>
</feature>
<keyword evidence="5 6" id="KW-0472">Membrane</keyword>
<dbReference type="PROSITE" id="PS50850">
    <property type="entry name" value="MFS"/>
    <property type="match status" value="1"/>
</dbReference>